<dbReference type="PROSITE" id="PS00287">
    <property type="entry name" value="CYSTATIN"/>
    <property type="match status" value="1"/>
</dbReference>
<keyword evidence="1" id="KW-0732">Signal</keyword>
<gene>
    <name evidence="2" type="ORF">D915_001085</name>
</gene>
<dbReference type="InterPro" id="IPR018073">
    <property type="entry name" value="Prot_inh_cystat_CS"/>
</dbReference>
<name>A0A4E0S3U8_FASHE</name>
<accession>A0A4E0S3U8</accession>
<dbReference type="AlphaFoldDB" id="A0A4E0S3U8"/>
<dbReference type="SUPFAM" id="SSF54403">
    <property type="entry name" value="Cystatin/monellin"/>
    <property type="match status" value="1"/>
</dbReference>
<keyword evidence="3" id="KW-1185">Reference proteome</keyword>
<evidence type="ECO:0000256" key="1">
    <source>
        <dbReference type="SAM" id="SignalP"/>
    </source>
</evidence>
<proteinExistence type="predicted"/>
<dbReference type="EMBL" id="JXXN02000227">
    <property type="protein sequence ID" value="THD28140.1"/>
    <property type="molecule type" value="Genomic_DNA"/>
</dbReference>
<reference evidence="2" key="1">
    <citation type="submission" date="2019-03" db="EMBL/GenBank/DDBJ databases">
        <title>Improved annotation for the trematode Fasciola hepatica.</title>
        <authorList>
            <person name="Choi Y.-J."/>
            <person name="Martin J."/>
            <person name="Mitreva M."/>
        </authorList>
    </citation>
    <scope>NUCLEOTIDE SEQUENCE [LARGE SCALE GENOMIC DNA]</scope>
</reference>
<evidence type="ECO:0000313" key="2">
    <source>
        <dbReference type="EMBL" id="THD28140.1"/>
    </source>
</evidence>
<organism evidence="2 3">
    <name type="scientific">Fasciola hepatica</name>
    <name type="common">Liver fluke</name>
    <dbReference type="NCBI Taxonomy" id="6192"/>
    <lineage>
        <taxon>Eukaryota</taxon>
        <taxon>Metazoa</taxon>
        <taxon>Spiralia</taxon>
        <taxon>Lophotrochozoa</taxon>
        <taxon>Platyhelminthes</taxon>
        <taxon>Trematoda</taxon>
        <taxon>Digenea</taxon>
        <taxon>Plagiorchiida</taxon>
        <taxon>Echinostomata</taxon>
        <taxon>Echinostomatoidea</taxon>
        <taxon>Fasciolidae</taxon>
        <taxon>Fasciola</taxon>
    </lineage>
</organism>
<dbReference type="Proteomes" id="UP000230066">
    <property type="component" value="Unassembled WGS sequence"/>
</dbReference>
<comment type="caution">
    <text evidence="2">The sequence shown here is derived from an EMBL/GenBank/DDBJ whole genome shotgun (WGS) entry which is preliminary data.</text>
</comment>
<dbReference type="Gene3D" id="3.10.450.10">
    <property type="match status" value="1"/>
</dbReference>
<evidence type="ECO:0000313" key="3">
    <source>
        <dbReference type="Proteomes" id="UP000230066"/>
    </source>
</evidence>
<feature type="signal peptide" evidence="1">
    <location>
        <begin position="1"/>
        <end position="18"/>
    </location>
</feature>
<feature type="chain" id="PRO_5020032309" evidence="1">
    <location>
        <begin position="19"/>
        <end position="115"/>
    </location>
</feature>
<sequence length="115" mass="12760">MKLITFLICLICVSGCRSTEKRLCGGYDEPKAVQQDDIDKFESVVTENLRRSGSLTHNAYLTFLTVSKQIVAGINYKFLVKSSGGQCFEVLLFEPLPYTELPPSVTSFTPVECPS</sequence>
<protein>
    <submittedName>
        <fullName evidence="2">Cystatin</fullName>
    </submittedName>
</protein>
<dbReference type="InterPro" id="IPR046350">
    <property type="entry name" value="Cystatin_sf"/>
</dbReference>